<dbReference type="InterPro" id="IPR000757">
    <property type="entry name" value="Beta-glucanase-like"/>
</dbReference>
<dbReference type="InterPro" id="IPR055401">
    <property type="entry name" value="CEMIP_beta-hel_dom"/>
</dbReference>
<dbReference type="GO" id="GO:0005975">
    <property type="term" value="P:carbohydrate metabolic process"/>
    <property type="evidence" value="ECO:0007669"/>
    <property type="project" value="InterPro"/>
</dbReference>
<dbReference type="PROSITE" id="PS51762">
    <property type="entry name" value="GH16_2"/>
    <property type="match status" value="1"/>
</dbReference>
<reference evidence="2" key="1">
    <citation type="submission" date="2019-08" db="EMBL/GenBank/DDBJ databases">
        <title>The improved chromosome-level genome for the pearl oyster Pinctada fucata martensii using PacBio sequencing and Hi-C.</title>
        <authorList>
            <person name="Zheng Z."/>
        </authorList>
    </citation>
    <scope>NUCLEOTIDE SEQUENCE</scope>
    <source>
        <strain evidence="2">ZZ-2019</strain>
        <tissue evidence="2">Adductor muscle</tissue>
    </source>
</reference>
<dbReference type="GO" id="GO:0004553">
    <property type="term" value="F:hydrolase activity, hydrolyzing O-glycosyl compounds"/>
    <property type="evidence" value="ECO:0007669"/>
    <property type="project" value="InterPro"/>
</dbReference>
<gene>
    <name evidence="2" type="ORF">FSP39_012365</name>
</gene>
<protein>
    <recommendedName>
        <fullName evidence="1">GH16 domain-containing protein</fullName>
    </recommendedName>
</protein>
<dbReference type="PANTHER" id="PTHR15535:SF28">
    <property type="entry name" value="ILEI_PANDER DOMAIN-CONTAINING PROTEIN"/>
    <property type="match status" value="1"/>
</dbReference>
<dbReference type="EMBL" id="VSWD01000011">
    <property type="protein sequence ID" value="KAK3087910.1"/>
    <property type="molecule type" value="Genomic_DNA"/>
</dbReference>
<dbReference type="SUPFAM" id="SSF51126">
    <property type="entry name" value="Pectin lyase-like"/>
    <property type="match status" value="1"/>
</dbReference>
<dbReference type="Pfam" id="PF24606">
    <property type="entry name" value="CEMIP_beta-hel"/>
    <property type="match status" value="1"/>
</dbReference>
<dbReference type="SUPFAM" id="SSF49899">
    <property type="entry name" value="Concanavalin A-like lectins/glucanases"/>
    <property type="match status" value="1"/>
</dbReference>
<comment type="caution">
    <text evidence="2">The sequence shown here is derived from an EMBL/GenBank/DDBJ whole genome shotgun (WGS) entry which is preliminary data.</text>
</comment>
<dbReference type="InterPro" id="IPR011050">
    <property type="entry name" value="Pectin_lyase_fold/virulence"/>
</dbReference>
<sequence>MHFGQIEDRVDMRGEVGMLTRNIKVRGEMESTCPASNGNCGTYSYDTFGGHMKFVKDFENVHIEGLELEHMGQQTQVGTYPLHFHMCEDVRNYTYPPYLKDNSIHDSFARCVTIHGTDGVLVQDNVAYDILGHCYFLEDGGEKYTTFDGNLGAVVREASLTPSDSRPTVFWLTNPLTTTINNVAAGAHTGFWFIFPREPIQLSAGLGFMTWANQTAITKTDNNVAHSCSANGLFVDNLLTSDSDITGNNEYGPKAEPGNNNSPDKLVVFDRFTGYKIRSRAVWIRGGFLKVHRASSRSGEQFLTNSVVLGESALNLGEPDYAWINNNKLFYPRQIPRQGFAFYDGPVYVENVWFNRFKSTENYTMGAISFHRNNVFWNAPNSAARNVQFGFDDGPTTGNRVFDGFEEDYGYSNEDGDKGATFIYEDINKQVVKPFPFYVTDSCTYRFHWQMALCPHKYGKLNVRVTAMGPGETRSELEMRRDDIPTEEETLTGERSGQFMAILGGTHSYTLHWQGNIPKEFYIYGDGIEKLLFVKFASLNPRGPGITDTCNGTCPMLRTWGAGSTKPFDSRQPVNGSFSDWSYWGQCSQSCGEETVPDVNGNCPSYPCKIFEDNFDSFDFQVWEHEITANGNGDMEFQYYTNNRSNSYVRDGVLYIKPTLTANTYGESFLSSGTLDLWGSSPADSCTGNTYEGCKRTGSTNNIINPIQSARIRSSRGFNFKYGRIEVEAMMPKGDWIMTGVSLLPRWNAYGSWPASGEINVADARGNMNYQDSASVSHGADTFSSTLHYGPNEQYDAADIYFSERRLNQGTLGDSYHIYGVEWSDTYIKYLFDGVVYKTIQPGSGGFWVEGNFQNENIQNPYRNGGTMSPFDQEFYVVLDLAVGGMSAFPDNYINVQYSKPWTTNANTAAKEFWEAKNSWYPTWNPNANDGEQAALKVNSLKVWKMAGPA</sequence>
<dbReference type="PANTHER" id="PTHR15535">
    <property type="entry name" value="TRANSMEMBRANE PROTEIN 2-RELATED"/>
    <property type="match status" value="1"/>
</dbReference>
<keyword evidence="3" id="KW-1185">Reference proteome</keyword>
<feature type="domain" description="GH16" evidence="1">
    <location>
        <begin position="597"/>
        <end position="949"/>
    </location>
</feature>
<dbReference type="InterPro" id="IPR013320">
    <property type="entry name" value="ConA-like_dom_sf"/>
</dbReference>
<dbReference type="Gene3D" id="2.60.120.200">
    <property type="match status" value="1"/>
</dbReference>
<dbReference type="InterPro" id="IPR052252">
    <property type="entry name" value="CEMIP/CEMIP2"/>
</dbReference>
<dbReference type="AlphaFoldDB" id="A0AA88XM04"/>
<dbReference type="Pfam" id="PF00722">
    <property type="entry name" value="Glyco_hydro_16"/>
    <property type="match status" value="1"/>
</dbReference>
<name>A0AA88XM04_PINIB</name>
<organism evidence="2 3">
    <name type="scientific">Pinctada imbricata</name>
    <name type="common">Atlantic pearl-oyster</name>
    <name type="synonym">Pinctada martensii</name>
    <dbReference type="NCBI Taxonomy" id="66713"/>
    <lineage>
        <taxon>Eukaryota</taxon>
        <taxon>Metazoa</taxon>
        <taxon>Spiralia</taxon>
        <taxon>Lophotrochozoa</taxon>
        <taxon>Mollusca</taxon>
        <taxon>Bivalvia</taxon>
        <taxon>Autobranchia</taxon>
        <taxon>Pteriomorphia</taxon>
        <taxon>Pterioida</taxon>
        <taxon>Pterioidea</taxon>
        <taxon>Pteriidae</taxon>
        <taxon>Pinctada</taxon>
    </lineage>
</organism>
<evidence type="ECO:0000313" key="3">
    <source>
        <dbReference type="Proteomes" id="UP001186944"/>
    </source>
</evidence>
<dbReference type="Proteomes" id="UP001186944">
    <property type="component" value="Unassembled WGS sequence"/>
</dbReference>
<accession>A0AA88XM04</accession>
<evidence type="ECO:0000259" key="1">
    <source>
        <dbReference type="PROSITE" id="PS51762"/>
    </source>
</evidence>
<proteinExistence type="predicted"/>
<evidence type="ECO:0000313" key="2">
    <source>
        <dbReference type="EMBL" id="KAK3087910.1"/>
    </source>
</evidence>